<organism evidence="6 7">
    <name type="scientific">Geosmithia morbida</name>
    <dbReference type="NCBI Taxonomy" id="1094350"/>
    <lineage>
        <taxon>Eukaryota</taxon>
        <taxon>Fungi</taxon>
        <taxon>Dikarya</taxon>
        <taxon>Ascomycota</taxon>
        <taxon>Pezizomycotina</taxon>
        <taxon>Sordariomycetes</taxon>
        <taxon>Hypocreomycetidae</taxon>
        <taxon>Hypocreales</taxon>
        <taxon>Bionectriaceae</taxon>
        <taxon>Geosmithia</taxon>
    </lineage>
</organism>
<dbReference type="PANTHER" id="PTHR31685">
    <property type="entry name" value="INTEGRAL MEMBRANE PROTEIN (AFU_ORTHOLOGUE AFUA_6G12730)-RELATED"/>
    <property type="match status" value="1"/>
</dbReference>
<dbReference type="Pfam" id="PF10355">
    <property type="entry name" value="Ytp1"/>
    <property type="match status" value="1"/>
</dbReference>
<keyword evidence="2" id="KW-0812">Transmembrane</keyword>
<feature type="transmembrane region" description="Helical" evidence="2">
    <location>
        <begin position="71"/>
        <end position="94"/>
    </location>
</feature>
<evidence type="ECO:0000256" key="2">
    <source>
        <dbReference type="SAM" id="Phobius"/>
    </source>
</evidence>
<feature type="chain" id="PRO_5040355532" description="Integral membrane protein" evidence="3">
    <location>
        <begin position="28"/>
        <end position="587"/>
    </location>
</feature>
<evidence type="ECO:0000256" key="1">
    <source>
        <dbReference type="SAM" id="MobiDB-lite"/>
    </source>
</evidence>
<sequence>MGAPRATTPKAFAVLAFALVCASTVLAHGDEQHGKSDGGMDMDTDMDMSADQHKDDYPPTYFSHSDHASLMIGHIACMTIAWAFMLPVAVMLSLVSSRYTLLTQLVFLATNALGLLLGTIYNAQTPDLYPGNAHHPIGWIITWVVSAHILVSLVGRVAGFIKGYKGARHQQTSTQEHQPFIPVSNGAEYDERQRRSSDDSAQASNHSAESMGSNSVSTHVADDEMGAEHHKEYTDEDQEFEDLPLVDSPIPSSNRLILKIAQAISQRIWRYIRLGYQIVDRIILPFGFVAFTTGIATYGRFFEGHAIFGGLAHWIKGGVFFWLGLFNLGRWSGSFAELGWAWNLRPRQSHQKWHPSSEFVESALIFFYGSTNIFLEHLGNSNGGWRAQDLEHVSITVLFIGGGLCGMLIESTWIRDLLSMSVSDLGSADGYTDLEREEELQPPTTYQISLNPIPALVIMLLGIMMSSHHQESMTSTMVHAQWGNLFLGASFARGLTYVIMYIKPPKSVFPSRPPTELLSSFGLIAGGIIFMASSSDTVDRMIRYELDAMFMYTVTMGLVGILMAWVLAVLAIKGWALRKERRASMHT</sequence>
<dbReference type="RefSeq" id="XP_035320245.1">
    <property type="nucleotide sequence ID" value="XM_035463981.1"/>
</dbReference>
<feature type="transmembrane region" description="Helical" evidence="2">
    <location>
        <begin position="514"/>
        <end position="532"/>
    </location>
</feature>
<feature type="region of interest" description="Disordered" evidence="1">
    <location>
        <begin position="170"/>
        <end position="219"/>
    </location>
</feature>
<feature type="compositionally biased region" description="Basic and acidic residues" evidence="1">
    <location>
        <begin position="189"/>
        <end position="198"/>
    </location>
</feature>
<feature type="signal peptide" evidence="3">
    <location>
        <begin position="1"/>
        <end position="27"/>
    </location>
</feature>
<reference evidence="6" key="1">
    <citation type="submission" date="2020-03" db="EMBL/GenBank/DDBJ databases">
        <title>Site-based positive gene gene selection in Geosmithia morbida across the United States reveals a broad range of putative effectors and factors for local host and environmental adapation.</title>
        <authorList>
            <person name="Onufrak A."/>
            <person name="Murdoch R.W."/>
            <person name="Gazis R."/>
            <person name="Huff M."/>
            <person name="Staton M."/>
            <person name="Klingeman W."/>
            <person name="Hadziabdic D."/>
        </authorList>
    </citation>
    <scope>NUCLEOTIDE SEQUENCE</scope>
    <source>
        <strain evidence="6">1262</strain>
    </source>
</reference>
<evidence type="ECO:0000313" key="6">
    <source>
        <dbReference type="EMBL" id="KAF4121593.1"/>
    </source>
</evidence>
<evidence type="ECO:0000259" key="5">
    <source>
        <dbReference type="Pfam" id="PF10355"/>
    </source>
</evidence>
<dbReference type="GeneID" id="55968231"/>
<feature type="domain" description="Protein YTP1-like C-terminal" evidence="5">
    <location>
        <begin position="287"/>
        <end position="574"/>
    </location>
</feature>
<dbReference type="AlphaFoldDB" id="A0A9P5CZI0"/>
<feature type="transmembrane region" description="Helical" evidence="2">
    <location>
        <begin position="278"/>
        <end position="299"/>
    </location>
</feature>
<feature type="transmembrane region" description="Helical" evidence="2">
    <location>
        <begin position="101"/>
        <end position="120"/>
    </location>
</feature>
<dbReference type="Pfam" id="PF10348">
    <property type="entry name" value="DUF2427"/>
    <property type="match status" value="1"/>
</dbReference>
<keyword evidence="3" id="KW-0732">Signal</keyword>
<evidence type="ECO:0000256" key="3">
    <source>
        <dbReference type="SAM" id="SignalP"/>
    </source>
</evidence>
<dbReference type="InterPro" id="IPR018825">
    <property type="entry name" value="DUF2427"/>
</dbReference>
<feature type="transmembrane region" description="Helical" evidence="2">
    <location>
        <begin position="446"/>
        <end position="465"/>
    </location>
</feature>
<protein>
    <recommendedName>
        <fullName evidence="8">Integral membrane protein</fullName>
    </recommendedName>
</protein>
<dbReference type="PANTHER" id="PTHR31685:SF3">
    <property type="entry name" value="INTEGRAL MEMBRANE PROTEIN (AFU_ORTHOLOGUE AFUA_6G12730)"/>
    <property type="match status" value="1"/>
</dbReference>
<feature type="transmembrane region" description="Helical" evidence="2">
    <location>
        <begin position="140"/>
        <end position="161"/>
    </location>
</feature>
<feature type="transmembrane region" description="Helical" evidence="2">
    <location>
        <begin position="552"/>
        <end position="572"/>
    </location>
</feature>
<dbReference type="InterPro" id="IPR018827">
    <property type="entry name" value="YTP1_C"/>
</dbReference>
<keyword evidence="7" id="KW-1185">Reference proteome</keyword>
<keyword evidence="2" id="KW-1133">Transmembrane helix</keyword>
<dbReference type="Proteomes" id="UP000749293">
    <property type="component" value="Unassembled WGS sequence"/>
</dbReference>
<feature type="transmembrane region" description="Helical" evidence="2">
    <location>
        <begin position="485"/>
        <end position="502"/>
    </location>
</feature>
<evidence type="ECO:0008006" key="8">
    <source>
        <dbReference type="Google" id="ProtNLM"/>
    </source>
</evidence>
<evidence type="ECO:0000313" key="7">
    <source>
        <dbReference type="Proteomes" id="UP000749293"/>
    </source>
</evidence>
<comment type="caution">
    <text evidence="6">The sequence shown here is derived from an EMBL/GenBank/DDBJ whole genome shotgun (WGS) entry which is preliminary data.</text>
</comment>
<dbReference type="EMBL" id="JAANYQ010000012">
    <property type="protein sequence ID" value="KAF4121593.1"/>
    <property type="molecule type" value="Genomic_DNA"/>
</dbReference>
<proteinExistence type="predicted"/>
<keyword evidence="2" id="KW-0472">Membrane</keyword>
<dbReference type="OrthoDB" id="4005299at2759"/>
<feature type="domain" description="DUF2427" evidence="4">
    <location>
        <begin position="57"/>
        <end position="156"/>
    </location>
</feature>
<evidence type="ECO:0000259" key="4">
    <source>
        <dbReference type="Pfam" id="PF10348"/>
    </source>
</evidence>
<feature type="compositionally biased region" description="Polar residues" evidence="1">
    <location>
        <begin position="199"/>
        <end position="218"/>
    </location>
</feature>
<gene>
    <name evidence="6" type="ORF">GMORB2_2001</name>
</gene>
<name>A0A9P5CZI0_9HYPO</name>
<accession>A0A9P5CZI0</accession>